<sequence>MIDEAWRLWPAGTRANAMLEQHKSFLAEHRHMVSEDGRSTEVVIVTQDLSQLASYPRSLVALRIALQKWISSARARVSASMCMKAL</sequence>
<dbReference type="Gene3D" id="3.40.50.300">
    <property type="entry name" value="P-loop containing nucleotide triphosphate hydrolases"/>
    <property type="match status" value="1"/>
</dbReference>
<dbReference type="Proteomes" id="UP000477680">
    <property type="component" value="Chromosome"/>
</dbReference>
<accession>A0A6C0UBK0</accession>
<reference evidence="1 2" key="1">
    <citation type="submission" date="2020-02" db="EMBL/GenBank/DDBJ databases">
        <title>Genome sequencing for Kineobactrum sp. M2.</title>
        <authorList>
            <person name="Park S.-J."/>
        </authorList>
    </citation>
    <scope>NUCLEOTIDE SEQUENCE [LARGE SCALE GENOMIC DNA]</scope>
    <source>
        <strain evidence="1 2">M2</strain>
    </source>
</reference>
<name>A0A6C0UBK0_9GAMM</name>
<dbReference type="InterPro" id="IPR027417">
    <property type="entry name" value="P-loop_NTPase"/>
</dbReference>
<keyword evidence="2" id="KW-1185">Reference proteome</keyword>
<dbReference type="KEGG" id="kim:G3T16_20745"/>
<proteinExistence type="predicted"/>
<evidence type="ECO:0000313" key="1">
    <source>
        <dbReference type="EMBL" id="QIB67454.1"/>
    </source>
</evidence>
<organism evidence="1 2">
    <name type="scientific">Kineobactrum salinum</name>
    <dbReference type="NCBI Taxonomy" id="2708301"/>
    <lineage>
        <taxon>Bacteria</taxon>
        <taxon>Pseudomonadati</taxon>
        <taxon>Pseudomonadota</taxon>
        <taxon>Gammaproteobacteria</taxon>
        <taxon>Cellvibrionales</taxon>
        <taxon>Halieaceae</taxon>
        <taxon>Kineobactrum</taxon>
    </lineage>
</organism>
<dbReference type="AlphaFoldDB" id="A0A6C0UBK0"/>
<evidence type="ECO:0000313" key="2">
    <source>
        <dbReference type="Proteomes" id="UP000477680"/>
    </source>
</evidence>
<dbReference type="EMBL" id="CP048711">
    <property type="protein sequence ID" value="QIB67454.1"/>
    <property type="molecule type" value="Genomic_DNA"/>
</dbReference>
<protein>
    <submittedName>
        <fullName evidence="1">Uncharacterized protein</fullName>
    </submittedName>
</protein>
<gene>
    <name evidence="1" type="ORF">G3T16_20745</name>
</gene>